<evidence type="ECO:0000313" key="2">
    <source>
        <dbReference type="EMBL" id="GGI18027.1"/>
    </source>
</evidence>
<proteinExistence type="predicted"/>
<comment type="caution">
    <text evidence="2">The sequence shown here is derived from an EMBL/GenBank/DDBJ whole genome shotgun (WGS) entry which is preliminary data.</text>
</comment>
<dbReference type="OrthoDB" id="2626990at2"/>
<dbReference type="Proteomes" id="UP000626244">
    <property type="component" value="Unassembled WGS sequence"/>
</dbReference>
<keyword evidence="3" id="KW-1185">Reference proteome</keyword>
<accession>A0A8J3ANL7</accession>
<evidence type="ECO:0000256" key="1">
    <source>
        <dbReference type="SAM" id="MobiDB-lite"/>
    </source>
</evidence>
<name>A0A8J3ANL7_9BACI</name>
<gene>
    <name evidence="2" type="ORF">GCM10007380_40880</name>
</gene>
<dbReference type="EMBL" id="BMHB01000004">
    <property type="protein sequence ID" value="GGI18027.1"/>
    <property type="molecule type" value="Genomic_DNA"/>
</dbReference>
<reference evidence="3" key="1">
    <citation type="journal article" date="2019" name="Int. J. Syst. Evol. Microbiol.">
        <title>The Global Catalogue of Microorganisms (GCM) 10K type strain sequencing project: providing services to taxonomists for standard genome sequencing and annotation.</title>
        <authorList>
            <consortium name="The Broad Institute Genomics Platform"/>
            <consortium name="The Broad Institute Genome Sequencing Center for Infectious Disease"/>
            <person name="Wu L."/>
            <person name="Ma J."/>
        </authorList>
    </citation>
    <scope>NUCLEOTIDE SEQUENCE [LARGE SCALE GENOMIC DNA]</scope>
    <source>
        <strain evidence="3">CGMCC 1.14993</strain>
    </source>
</reference>
<sequence>MAINSILQSKKQTDGKKRKTRKDKKWNIKVYVTEEQDYYLRLKSSMQRVSLTEYSTVGFCRLFERTYEFPPKEYLITPYMVHLNLEERYYEEVTSNAVKWRCSIREAAYRMFQFGLILGVL</sequence>
<organism evidence="2 3">
    <name type="scientific">Gottfriedia solisilvae</name>
    <dbReference type="NCBI Taxonomy" id="1516104"/>
    <lineage>
        <taxon>Bacteria</taxon>
        <taxon>Bacillati</taxon>
        <taxon>Bacillota</taxon>
        <taxon>Bacilli</taxon>
        <taxon>Bacillales</taxon>
        <taxon>Bacillaceae</taxon>
        <taxon>Gottfriedia</taxon>
    </lineage>
</organism>
<protein>
    <submittedName>
        <fullName evidence="2">Uncharacterized protein</fullName>
    </submittedName>
</protein>
<dbReference type="AlphaFoldDB" id="A0A8J3ANL7"/>
<dbReference type="RefSeq" id="WP_088003356.1">
    <property type="nucleotide sequence ID" value="NZ_BMHB01000004.1"/>
</dbReference>
<feature type="region of interest" description="Disordered" evidence="1">
    <location>
        <begin position="1"/>
        <end position="22"/>
    </location>
</feature>
<evidence type="ECO:0000313" key="3">
    <source>
        <dbReference type="Proteomes" id="UP000626244"/>
    </source>
</evidence>